<feature type="binding site" evidence="1">
    <location>
        <position position="33"/>
    </location>
    <ligand>
        <name>Zn(2+)</name>
        <dbReference type="ChEBI" id="CHEBI:29105"/>
    </ligand>
</feature>
<comment type="caution">
    <text evidence="2">The sequence shown here is derived from an EMBL/GenBank/DDBJ whole genome shotgun (WGS) entry which is preliminary data.</text>
</comment>
<dbReference type="Pfam" id="PF03352">
    <property type="entry name" value="Adenine_glyco"/>
    <property type="match status" value="1"/>
</dbReference>
<reference evidence="2" key="1">
    <citation type="submission" date="2020-07" db="EMBL/GenBank/DDBJ databases">
        <title>Huge and variable diversity of episymbiotic CPR bacteria and DPANN archaea in groundwater ecosystems.</title>
        <authorList>
            <person name="He C.Y."/>
            <person name="Keren R."/>
            <person name="Whittaker M."/>
            <person name="Farag I.F."/>
            <person name="Doudna J."/>
            <person name="Cate J.H.D."/>
            <person name="Banfield J.F."/>
        </authorList>
    </citation>
    <scope>NUCLEOTIDE SEQUENCE</scope>
    <source>
        <strain evidence="2">NC_groundwater_763_Ag_S-0.2um_68_21</strain>
    </source>
</reference>
<organism evidence="2 3">
    <name type="scientific">Tectimicrobiota bacterium</name>
    <dbReference type="NCBI Taxonomy" id="2528274"/>
    <lineage>
        <taxon>Bacteria</taxon>
        <taxon>Pseudomonadati</taxon>
        <taxon>Nitrospinota/Tectimicrobiota group</taxon>
        <taxon>Candidatus Tectimicrobiota</taxon>
    </lineage>
</organism>
<evidence type="ECO:0000313" key="2">
    <source>
        <dbReference type="EMBL" id="MBI3128326.1"/>
    </source>
</evidence>
<dbReference type="PANTHER" id="PTHR30037">
    <property type="entry name" value="DNA-3-METHYLADENINE GLYCOSYLASE 1"/>
    <property type="match status" value="1"/>
</dbReference>
<dbReference type="InterPro" id="IPR005019">
    <property type="entry name" value="Adenine_glyco"/>
</dbReference>
<evidence type="ECO:0000313" key="3">
    <source>
        <dbReference type="Proteomes" id="UP000782312"/>
    </source>
</evidence>
<keyword evidence="1" id="KW-0862">Zinc</keyword>
<accession>A0A932HZ67</accession>
<keyword evidence="1" id="KW-0479">Metal-binding</keyword>
<dbReference type="AlphaFoldDB" id="A0A932HZ67"/>
<protein>
    <submittedName>
        <fullName evidence="2">DNA-3-methyladenine glycosylase I</fullName>
    </submittedName>
</protein>
<gene>
    <name evidence="2" type="ORF">HYZ11_12030</name>
</gene>
<dbReference type="PANTHER" id="PTHR30037:SF4">
    <property type="entry name" value="DNA-3-METHYLADENINE GLYCOSYLASE I"/>
    <property type="match status" value="1"/>
</dbReference>
<dbReference type="GO" id="GO:0008725">
    <property type="term" value="F:DNA-3-methyladenine glycosylase activity"/>
    <property type="evidence" value="ECO:0007669"/>
    <property type="project" value="InterPro"/>
</dbReference>
<feature type="binding site" evidence="1">
    <location>
        <position position="20"/>
    </location>
    <ligand>
        <name>Zn(2+)</name>
        <dbReference type="ChEBI" id="CHEBI:29105"/>
    </ligand>
</feature>
<dbReference type="GO" id="GO:0006284">
    <property type="term" value="P:base-excision repair"/>
    <property type="evidence" value="ECO:0007669"/>
    <property type="project" value="InterPro"/>
</dbReference>
<proteinExistence type="predicted"/>
<sequence length="195" mass="21800">MEDGRVAGVRGEGARPLPRCPWADGDPLLARYHDEEWGIPIASDAAHLERLSLEIFQAGLSWRTILHKRAAFRKAFARFSLKKVAAFTGRDVRRLLGDAGIVRNRLKIEATIENAQRFIALSRGHGSFARWLEALPPDLGALQAIFREEFRFMGPEIAKSYLESVGKVPIRHHPACWRASGRGGKKGLEPRRVTG</sequence>
<dbReference type="InterPro" id="IPR052891">
    <property type="entry name" value="DNA-3mA_glycosylase"/>
</dbReference>
<dbReference type="Proteomes" id="UP000782312">
    <property type="component" value="Unassembled WGS sequence"/>
</dbReference>
<dbReference type="SUPFAM" id="SSF48150">
    <property type="entry name" value="DNA-glycosylase"/>
    <property type="match status" value="1"/>
</dbReference>
<dbReference type="Gene3D" id="1.10.340.30">
    <property type="entry name" value="Hypothetical protein, domain 2"/>
    <property type="match status" value="1"/>
</dbReference>
<dbReference type="EMBL" id="JACPUR010000027">
    <property type="protein sequence ID" value="MBI3128326.1"/>
    <property type="molecule type" value="Genomic_DNA"/>
</dbReference>
<name>A0A932HZ67_UNCTE</name>
<dbReference type="InterPro" id="IPR011257">
    <property type="entry name" value="DNA_glycosylase"/>
</dbReference>
<evidence type="ECO:0000256" key="1">
    <source>
        <dbReference type="PIRSR" id="PIRSR605019-1"/>
    </source>
</evidence>
<dbReference type="GO" id="GO:0046872">
    <property type="term" value="F:metal ion binding"/>
    <property type="evidence" value="ECO:0007669"/>
    <property type="project" value="UniProtKB-KW"/>
</dbReference>